<dbReference type="AlphaFoldDB" id="A0A916XXN4"/>
<feature type="domain" description="FAD dependent oxidoreductase" evidence="2">
    <location>
        <begin position="10"/>
        <end position="366"/>
    </location>
</feature>
<sequence length="401" mass="43367">MSKVTSTHEIVIVGGGIYGTSLAYELASRGRDVLLLEGGEIAGGASGGPGERGVRANNRDIRELPVVSLSIDRWQVFQEQFEGGVGYRRVGGLQVFDLPYGHREHEIRGRMEAKAAIQSALGTPSKILSRDEVFALEPEMSRSIVGAMYCPNDGVGDHTFATRQFAKAAEAAGATIRTMAKVSALLADRGRIRAVRLVDGEEIGVGDKLFVLSNVGAPKLLAEHVGQGALPPTWNLMPQMMYVTNPENHVIKHLVSHAHRRLAIKQLPDGTIMLSGGVSVSHKDGRVDTGSLSATAINLTDSIMTFPFLDRSEFVQVDATRVDTNALDDIPIIDRPQHLPNLYYGYAWSGHGFAISLGFTKLFADWAETGDKPADLEPFSPSRFTLSPRVSVQPSRLALTA</sequence>
<dbReference type="PANTHER" id="PTHR13847">
    <property type="entry name" value="SARCOSINE DEHYDROGENASE-RELATED"/>
    <property type="match status" value="1"/>
</dbReference>
<dbReference type="PANTHER" id="PTHR13847:SF287">
    <property type="entry name" value="FAD-DEPENDENT OXIDOREDUCTASE DOMAIN-CONTAINING PROTEIN 1"/>
    <property type="match status" value="1"/>
</dbReference>
<dbReference type="GO" id="GO:0016491">
    <property type="term" value="F:oxidoreductase activity"/>
    <property type="evidence" value="ECO:0007669"/>
    <property type="project" value="UniProtKB-KW"/>
</dbReference>
<name>A0A916XXN4_9HYPH</name>
<evidence type="ECO:0000313" key="3">
    <source>
        <dbReference type="EMBL" id="GGD17894.1"/>
    </source>
</evidence>
<dbReference type="Gene3D" id="3.30.9.10">
    <property type="entry name" value="D-Amino Acid Oxidase, subunit A, domain 2"/>
    <property type="match status" value="1"/>
</dbReference>
<reference evidence="3" key="1">
    <citation type="journal article" date="2014" name="Int. J. Syst. Evol. Microbiol.">
        <title>Complete genome sequence of Corynebacterium casei LMG S-19264T (=DSM 44701T), isolated from a smear-ripened cheese.</title>
        <authorList>
            <consortium name="US DOE Joint Genome Institute (JGI-PGF)"/>
            <person name="Walter F."/>
            <person name="Albersmeier A."/>
            <person name="Kalinowski J."/>
            <person name="Ruckert C."/>
        </authorList>
    </citation>
    <scope>NUCLEOTIDE SEQUENCE</scope>
    <source>
        <strain evidence="3">CGMCC 1.15493</strain>
    </source>
</reference>
<accession>A0A916XXN4</accession>
<dbReference type="Gene3D" id="3.50.50.60">
    <property type="entry name" value="FAD/NAD(P)-binding domain"/>
    <property type="match status" value="1"/>
</dbReference>
<dbReference type="SUPFAM" id="SSF51905">
    <property type="entry name" value="FAD/NAD(P)-binding domain"/>
    <property type="match status" value="1"/>
</dbReference>
<evidence type="ECO:0000259" key="2">
    <source>
        <dbReference type="Pfam" id="PF01266"/>
    </source>
</evidence>
<proteinExistence type="predicted"/>
<evidence type="ECO:0000313" key="4">
    <source>
        <dbReference type="Proteomes" id="UP000613160"/>
    </source>
</evidence>
<dbReference type="EMBL" id="BMJJ01000004">
    <property type="protein sequence ID" value="GGD17894.1"/>
    <property type="molecule type" value="Genomic_DNA"/>
</dbReference>
<comment type="caution">
    <text evidence="3">The sequence shown here is derived from an EMBL/GenBank/DDBJ whole genome shotgun (WGS) entry which is preliminary data.</text>
</comment>
<protein>
    <submittedName>
        <fullName evidence="3">FAD-binding oxidoreductase</fullName>
    </submittedName>
</protein>
<keyword evidence="1" id="KW-0560">Oxidoreductase</keyword>
<evidence type="ECO:0000256" key="1">
    <source>
        <dbReference type="ARBA" id="ARBA00023002"/>
    </source>
</evidence>
<gene>
    <name evidence="3" type="ORF">GCM10011335_20860</name>
</gene>
<dbReference type="InterPro" id="IPR006076">
    <property type="entry name" value="FAD-dep_OxRdtase"/>
</dbReference>
<dbReference type="InterPro" id="IPR036188">
    <property type="entry name" value="FAD/NAD-bd_sf"/>
</dbReference>
<dbReference type="RefSeq" id="WP_188850538.1">
    <property type="nucleotide sequence ID" value="NZ_BMJJ01000004.1"/>
</dbReference>
<organism evidence="3 4">
    <name type="scientific">Aureimonas glaciei</name>
    <dbReference type="NCBI Taxonomy" id="1776957"/>
    <lineage>
        <taxon>Bacteria</taxon>
        <taxon>Pseudomonadati</taxon>
        <taxon>Pseudomonadota</taxon>
        <taxon>Alphaproteobacteria</taxon>
        <taxon>Hyphomicrobiales</taxon>
        <taxon>Aurantimonadaceae</taxon>
        <taxon>Aureimonas</taxon>
    </lineage>
</organism>
<dbReference type="Pfam" id="PF01266">
    <property type="entry name" value="DAO"/>
    <property type="match status" value="1"/>
</dbReference>
<reference evidence="3" key="2">
    <citation type="submission" date="2020-09" db="EMBL/GenBank/DDBJ databases">
        <authorList>
            <person name="Sun Q."/>
            <person name="Zhou Y."/>
        </authorList>
    </citation>
    <scope>NUCLEOTIDE SEQUENCE</scope>
    <source>
        <strain evidence="3">CGMCC 1.15493</strain>
    </source>
</reference>
<dbReference type="Proteomes" id="UP000613160">
    <property type="component" value="Unassembled WGS sequence"/>
</dbReference>
<dbReference type="GO" id="GO:0005737">
    <property type="term" value="C:cytoplasm"/>
    <property type="evidence" value="ECO:0007669"/>
    <property type="project" value="TreeGrafter"/>
</dbReference>
<keyword evidence="4" id="KW-1185">Reference proteome</keyword>